<proteinExistence type="predicted"/>
<reference evidence="1 2" key="1">
    <citation type="submission" date="2017-11" db="EMBL/GenBank/DDBJ databases">
        <title>De-novo sequencing of pomegranate (Punica granatum L.) genome.</title>
        <authorList>
            <person name="Akparov Z."/>
            <person name="Amiraslanov A."/>
            <person name="Hajiyeva S."/>
            <person name="Abbasov M."/>
            <person name="Kaur K."/>
            <person name="Hamwieh A."/>
            <person name="Solovyev V."/>
            <person name="Salamov A."/>
            <person name="Braich B."/>
            <person name="Kosarev P."/>
            <person name="Mahmoud A."/>
            <person name="Hajiyev E."/>
            <person name="Babayeva S."/>
            <person name="Izzatullayeva V."/>
            <person name="Mammadov A."/>
            <person name="Mammadov A."/>
            <person name="Sharifova S."/>
            <person name="Ojaghi J."/>
            <person name="Eynullazada K."/>
            <person name="Bayramov B."/>
            <person name="Abdulazimova A."/>
            <person name="Shahmuradov I."/>
        </authorList>
    </citation>
    <scope>NUCLEOTIDE SEQUENCE [LARGE SCALE GENOMIC DNA]</scope>
    <source>
        <strain evidence="2">cv. AG2017</strain>
        <tissue evidence="1">Leaf</tissue>
    </source>
</reference>
<gene>
    <name evidence="1" type="ORF">CRG98_044206</name>
</gene>
<keyword evidence="2" id="KW-1185">Reference proteome</keyword>
<comment type="caution">
    <text evidence="1">The sequence shown here is derived from an EMBL/GenBank/DDBJ whole genome shotgun (WGS) entry which is preliminary data.</text>
</comment>
<dbReference type="Proteomes" id="UP000233551">
    <property type="component" value="Unassembled WGS sequence"/>
</dbReference>
<evidence type="ECO:0000313" key="1">
    <source>
        <dbReference type="EMBL" id="PKI35404.1"/>
    </source>
</evidence>
<name>A0A2I0HUP2_PUNGR</name>
<dbReference type="AlphaFoldDB" id="A0A2I0HUP2"/>
<protein>
    <submittedName>
        <fullName evidence="1">Uncharacterized protein</fullName>
    </submittedName>
</protein>
<accession>A0A2I0HUP2</accession>
<sequence>KSTVRTSGELKSTGCQDFQFKGVGSRAQASTSKAVKGKAKTVAVRPQAKVRAAKPSGNSKSLFSLGSCRTLDAQSAGLQVGEATPRVEIAKGFPSSGQAPELNPSAIFGNVPPFSQLQLTQVSKGADRATSDTSIQCGEDRSGDWCISADMAPDPMVSGVSPLQSSSMSPTLGVAASQAELFLAPMDTGSEPHEANTVEEIMVVEEATHATKVGGTIVNQVRLTEELHNSMERGQSPQDN</sequence>
<evidence type="ECO:0000313" key="2">
    <source>
        <dbReference type="Proteomes" id="UP000233551"/>
    </source>
</evidence>
<organism evidence="1 2">
    <name type="scientific">Punica granatum</name>
    <name type="common">Pomegranate</name>
    <dbReference type="NCBI Taxonomy" id="22663"/>
    <lineage>
        <taxon>Eukaryota</taxon>
        <taxon>Viridiplantae</taxon>
        <taxon>Streptophyta</taxon>
        <taxon>Embryophyta</taxon>
        <taxon>Tracheophyta</taxon>
        <taxon>Spermatophyta</taxon>
        <taxon>Magnoliopsida</taxon>
        <taxon>eudicotyledons</taxon>
        <taxon>Gunneridae</taxon>
        <taxon>Pentapetalae</taxon>
        <taxon>rosids</taxon>
        <taxon>malvids</taxon>
        <taxon>Myrtales</taxon>
        <taxon>Lythraceae</taxon>
        <taxon>Punica</taxon>
    </lineage>
</organism>
<dbReference type="EMBL" id="PGOL01005347">
    <property type="protein sequence ID" value="PKI35404.1"/>
    <property type="molecule type" value="Genomic_DNA"/>
</dbReference>
<feature type="non-terminal residue" evidence="1">
    <location>
        <position position="1"/>
    </location>
</feature>